<dbReference type="Pfam" id="PF04921">
    <property type="entry name" value="XAP5"/>
    <property type="match status" value="1"/>
</dbReference>
<evidence type="ECO:0000259" key="2">
    <source>
        <dbReference type="Pfam" id="PF04921"/>
    </source>
</evidence>
<comment type="caution">
    <text evidence="3">The sequence shown here is derived from an EMBL/GenBank/DDBJ whole genome shotgun (WGS) entry which is preliminary data.</text>
</comment>
<feature type="domain" description="FAM50A/XAP5 C-terminal" evidence="2">
    <location>
        <begin position="62"/>
        <end position="134"/>
    </location>
</feature>
<accession>A0ABD3SBK7</accession>
<sequence>MKRSICPSSIRNANNMTMEWLDKQHRIKMEMLEITSHWECCKGDMVKHCLKLGDDKCIKQRIVKEDLIIPQDILFYDIIAMCAWGILGPLFNFYIYNNVCIGAVYVHIKKDKSHLGKVVEWQWYDRNKHIFPMS</sequence>
<name>A0ABD3SBK7_9STRA</name>
<keyword evidence="1" id="KW-0812">Transmembrane</keyword>
<evidence type="ECO:0000313" key="3">
    <source>
        <dbReference type="EMBL" id="KAL3821916.1"/>
    </source>
</evidence>
<keyword evidence="4" id="KW-1185">Reference proteome</keyword>
<dbReference type="InterPro" id="IPR048337">
    <property type="entry name" value="FAM50A/XAP5_C"/>
</dbReference>
<organism evidence="3 4">
    <name type="scientific">Cyclostephanos tholiformis</name>
    <dbReference type="NCBI Taxonomy" id="382380"/>
    <lineage>
        <taxon>Eukaryota</taxon>
        <taxon>Sar</taxon>
        <taxon>Stramenopiles</taxon>
        <taxon>Ochrophyta</taxon>
        <taxon>Bacillariophyta</taxon>
        <taxon>Coscinodiscophyceae</taxon>
        <taxon>Thalassiosirophycidae</taxon>
        <taxon>Stephanodiscales</taxon>
        <taxon>Stephanodiscaceae</taxon>
        <taxon>Cyclostephanos</taxon>
    </lineage>
</organism>
<reference evidence="3 4" key="1">
    <citation type="submission" date="2024-10" db="EMBL/GenBank/DDBJ databases">
        <title>Updated reference genomes for cyclostephanoid diatoms.</title>
        <authorList>
            <person name="Roberts W.R."/>
            <person name="Alverson A.J."/>
        </authorList>
    </citation>
    <scope>NUCLEOTIDE SEQUENCE [LARGE SCALE GENOMIC DNA]</scope>
    <source>
        <strain evidence="3 4">AJA228-03</strain>
    </source>
</reference>
<evidence type="ECO:0000313" key="4">
    <source>
        <dbReference type="Proteomes" id="UP001530377"/>
    </source>
</evidence>
<keyword evidence="1" id="KW-0472">Membrane</keyword>
<proteinExistence type="predicted"/>
<evidence type="ECO:0000256" key="1">
    <source>
        <dbReference type="SAM" id="Phobius"/>
    </source>
</evidence>
<protein>
    <recommendedName>
        <fullName evidence="2">FAM50A/XAP5 C-terminal domain-containing protein</fullName>
    </recommendedName>
</protein>
<dbReference type="PANTHER" id="PTHR12722:SF0">
    <property type="entry name" value="PROTEIN FAM50A"/>
    <property type="match status" value="1"/>
</dbReference>
<dbReference type="EMBL" id="JALLPB020000080">
    <property type="protein sequence ID" value="KAL3821916.1"/>
    <property type="molecule type" value="Genomic_DNA"/>
</dbReference>
<feature type="transmembrane region" description="Helical" evidence="1">
    <location>
        <begin position="74"/>
        <end position="96"/>
    </location>
</feature>
<dbReference type="AlphaFoldDB" id="A0ABD3SBK7"/>
<dbReference type="Proteomes" id="UP001530377">
    <property type="component" value="Unassembled WGS sequence"/>
</dbReference>
<dbReference type="InterPro" id="IPR007005">
    <property type="entry name" value="XAP5"/>
</dbReference>
<dbReference type="PANTHER" id="PTHR12722">
    <property type="entry name" value="XAP-5 PROTEIN-RELATED"/>
    <property type="match status" value="1"/>
</dbReference>
<gene>
    <name evidence="3" type="ORF">ACHAXA_008450</name>
</gene>
<keyword evidence="1" id="KW-1133">Transmembrane helix</keyword>